<comment type="caution">
    <text evidence="1">The sequence shown here is derived from an EMBL/GenBank/DDBJ whole genome shotgun (WGS) entry which is preliminary data.</text>
</comment>
<dbReference type="Proteomes" id="UP000028582">
    <property type="component" value="Unassembled WGS sequence"/>
</dbReference>
<dbReference type="AlphaFoldDB" id="A0A080ZP10"/>
<dbReference type="EMBL" id="ANJA01002673">
    <property type="protein sequence ID" value="ETO68371.1"/>
    <property type="molecule type" value="Genomic_DNA"/>
</dbReference>
<evidence type="ECO:0000313" key="1">
    <source>
        <dbReference type="EMBL" id="ETO68371.1"/>
    </source>
</evidence>
<accession>A0A080ZP10</accession>
<reference evidence="1 2" key="1">
    <citation type="submission" date="2013-11" db="EMBL/GenBank/DDBJ databases">
        <title>The Genome Sequence of Phytophthora parasitica P1976.</title>
        <authorList>
            <consortium name="The Broad Institute Genomics Platform"/>
            <person name="Russ C."/>
            <person name="Tyler B."/>
            <person name="Panabieres F."/>
            <person name="Shan W."/>
            <person name="Tripathy S."/>
            <person name="Grunwald N."/>
            <person name="Machado M."/>
            <person name="Johnson C.S."/>
            <person name="Walker B."/>
            <person name="Young S."/>
            <person name="Zeng Q."/>
            <person name="Gargeya S."/>
            <person name="Fitzgerald M."/>
            <person name="Haas B."/>
            <person name="Abouelleil A."/>
            <person name="Allen A.W."/>
            <person name="Alvarado L."/>
            <person name="Arachchi H.M."/>
            <person name="Berlin A.M."/>
            <person name="Chapman S.B."/>
            <person name="Gainer-Dewar J."/>
            <person name="Goldberg J."/>
            <person name="Griggs A."/>
            <person name="Gujja S."/>
            <person name="Hansen M."/>
            <person name="Howarth C."/>
            <person name="Imamovic A."/>
            <person name="Ireland A."/>
            <person name="Larimer J."/>
            <person name="McCowan C."/>
            <person name="Murphy C."/>
            <person name="Pearson M."/>
            <person name="Poon T.W."/>
            <person name="Priest M."/>
            <person name="Roberts A."/>
            <person name="Saif S."/>
            <person name="Shea T."/>
            <person name="Sisk P."/>
            <person name="Sykes S."/>
            <person name="Wortman J."/>
            <person name="Nusbaum C."/>
            <person name="Birren B."/>
        </authorList>
    </citation>
    <scope>NUCLEOTIDE SEQUENCE [LARGE SCALE GENOMIC DNA]</scope>
    <source>
        <strain evidence="1 2">P1976</strain>
    </source>
</reference>
<sequence>MGLVTSSTSYQKLASWCHVSPGFFPHQRNF</sequence>
<proteinExistence type="predicted"/>
<protein>
    <submittedName>
        <fullName evidence="1">Uncharacterized protein</fullName>
    </submittedName>
</protein>
<organism evidence="1 2">
    <name type="scientific">Phytophthora nicotianae P1976</name>
    <dbReference type="NCBI Taxonomy" id="1317066"/>
    <lineage>
        <taxon>Eukaryota</taxon>
        <taxon>Sar</taxon>
        <taxon>Stramenopiles</taxon>
        <taxon>Oomycota</taxon>
        <taxon>Peronosporomycetes</taxon>
        <taxon>Peronosporales</taxon>
        <taxon>Peronosporaceae</taxon>
        <taxon>Phytophthora</taxon>
    </lineage>
</organism>
<name>A0A080ZP10_PHYNI</name>
<gene>
    <name evidence="1" type="ORF">F444_14776</name>
</gene>
<evidence type="ECO:0000313" key="2">
    <source>
        <dbReference type="Proteomes" id="UP000028582"/>
    </source>
</evidence>